<name>A0ABX2DA93_9SPHI</name>
<organism evidence="7 8">
    <name type="scientific">Pedobacter boryungensis</name>
    <dbReference type="NCBI Taxonomy" id="869962"/>
    <lineage>
        <taxon>Bacteria</taxon>
        <taxon>Pseudomonadati</taxon>
        <taxon>Bacteroidota</taxon>
        <taxon>Sphingobacteriia</taxon>
        <taxon>Sphingobacteriales</taxon>
        <taxon>Sphingobacteriaceae</taxon>
        <taxon>Pedobacter</taxon>
    </lineage>
</organism>
<reference evidence="7 8" key="1">
    <citation type="submission" date="2020-05" db="EMBL/GenBank/DDBJ databases">
        <title>Description of Pedobacter foliorum sp. nov.</title>
        <authorList>
            <person name="Qi S."/>
            <person name="Carlier A."/>
            <person name="Cnockaert M."/>
            <person name="Vandamme P."/>
        </authorList>
    </citation>
    <scope>NUCLEOTIDE SEQUENCE [LARGE SCALE GENOMIC DNA]</scope>
    <source>
        <strain evidence="7 8">LMG 31300</strain>
    </source>
</reference>
<comment type="subcellular location">
    <subcellularLocation>
        <location evidence="1">Cell membrane</location>
        <topology evidence="1">Multi-pass membrane protein</topology>
    </subcellularLocation>
</comment>
<comment type="caution">
    <text evidence="7">The sequence shown here is derived from an EMBL/GenBank/DDBJ whole genome shotgun (WGS) entry which is preliminary data.</text>
</comment>
<protein>
    <submittedName>
        <fullName evidence="7">YihY/virulence factor BrkB family protein</fullName>
    </submittedName>
</protein>
<keyword evidence="4 6" id="KW-1133">Transmembrane helix</keyword>
<dbReference type="Pfam" id="PF03631">
    <property type="entry name" value="Virul_fac_BrkB"/>
    <property type="match status" value="1"/>
</dbReference>
<feature type="transmembrane region" description="Helical" evidence="6">
    <location>
        <begin position="88"/>
        <end position="105"/>
    </location>
</feature>
<dbReference type="PANTHER" id="PTHR30213">
    <property type="entry name" value="INNER MEMBRANE PROTEIN YHJD"/>
    <property type="match status" value="1"/>
</dbReference>
<dbReference type="RefSeq" id="WP_173269199.1">
    <property type="nucleotide sequence ID" value="NZ_JABMKV010000001.1"/>
</dbReference>
<feature type="transmembrane region" description="Helical" evidence="6">
    <location>
        <begin position="20"/>
        <end position="42"/>
    </location>
</feature>
<keyword evidence="8" id="KW-1185">Reference proteome</keyword>
<evidence type="ECO:0000256" key="5">
    <source>
        <dbReference type="ARBA" id="ARBA00023136"/>
    </source>
</evidence>
<evidence type="ECO:0000256" key="1">
    <source>
        <dbReference type="ARBA" id="ARBA00004651"/>
    </source>
</evidence>
<proteinExistence type="predicted"/>
<keyword evidence="5 6" id="KW-0472">Membrane</keyword>
<dbReference type="PIRSF" id="PIRSF035875">
    <property type="entry name" value="RNase_BN"/>
    <property type="match status" value="1"/>
</dbReference>
<feature type="transmembrane region" description="Helical" evidence="6">
    <location>
        <begin position="160"/>
        <end position="182"/>
    </location>
</feature>
<sequence>MNWIHKQLLRLKIYSLFIEWTKVCVLPGFSPLPIYTVATFFFKEIGKEALVNKASSLSYNFMLAIFPAIIFLFTLIPYIPKSIGFQDTLMSLLALVLPNNAFLAFETTINEIVNIQNGSLLSFGFVLSLFFATNGVHKLMVAFNKSSLIVETRTWLKQRIVAIILTVIISLSVIVCIVAMAMGELLLTYLQKELHYKGGITLFAIQFTRWALLGVLYFITVSILYRYGPAHAKKWKFFSAGSWLATILAFLTIWGFSFYINNFSSYNKIYGSIGTLIVVMIWLYLNSLILLVGFELNASVDLSKRSVKIIRPNFNIFKKPLPVEEKLDR</sequence>
<gene>
    <name evidence="7" type="ORF">HQN85_04445</name>
</gene>
<accession>A0ABX2DA93</accession>
<evidence type="ECO:0000256" key="2">
    <source>
        <dbReference type="ARBA" id="ARBA00022475"/>
    </source>
</evidence>
<dbReference type="PANTHER" id="PTHR30213:SF0">
    <property type="entry name" value="UPF0761 MEMBRANE PROTEIN YIHY"/>
    <property type="match status" value="1"/>
</dbReference>
<dbReference type="NCBIfam" id="TIGR00765">
    <property type="entry name" value="yihY_not_rbn"/>
    <property type="match status" value="1"/>
</dbReference>
<feature type="transmembrane region" description="Helical" evidence="6">
    <location>
        <begin position="120"/>
        <end position="139"/>
    </location>
</feature>
<feature type="transmembrane region" description="Helical" evidence="6">
    <location>
        <begin position="269"/>
        <end position="294"/>
    </location>
</feature>
<evidence type="ECO:0000256" key="6">
    <source>
        <dbReference type="SAM" id="Phobius"/>
    </source>
</evidence>
<feature type="transmembrane region" description="Helical" evidence="6">
    <location>
        <begin position="237"/>
        <end position="257"/>
    </location>
</feature>
<keyword evidence="2" id="KW-1003">Cell membrane</keyword>
<feature type="transmembrane region" description="Helical" evidence="6">
    <location>
        <begin position="57"/>
        <end position="76"/>
    </location>
</feature>
<keyword evidence="3 6" id="KW-0812">Transmembrane</keyword>
<evidence type="ECO:0000256" key="4">
    <source>
        <dbReference type="ARBA" id="ARBA00022989"/>
    </source>
</evidence>
<dbReference type="EMBL" id="JABMKV010000001">
    <property type="protein sequence ID" value="NQX30959.1"/>
    <property type="molecule type" value="Genomic_DNA"/>
</dbReference>
<evidence type="ECO:0000256" key="3">
    <source>
        <dbReference type="ARBA" id="ARBA00022692"/>
    </source>
</evidence>
<dbReference type="Proteomes" id="UP000762110">
    <property type="component" value="Unassembled WGS sequence"/>
</dbReference>
<feature type="transmembrane region" description="Helical" evidence="6">
    <location>
        <begin position="202"/>
        <end position="225"/>
    </location>
</feature>
<dbReference type="InterPro" id="IPR017039">
    <property type="entry name" value="Virul_fac_BrkB"/>
</dbReference>
<evidence type="ECO:0000313" key="8">
    <source>
        <dbReference type="Proteomes" id="UP000762110"/>
    </source>
</evidence>
<evidence type="ECO:0000313" key="7">
    <source>
        <dbReference type="EMBL" id="NQX30959.1"/>
    </source>
</evidence>